<dbReference type="Proteomes" id="UP000296733">
    <property type="component" value="Plasmid unnamed3"/>
</dbReference>
<gene>
    <name evidence="2" type="ORF">DV707_17420</name>
    <name evidence="3" type="ORF">SAMN04488133_3394</name>
</gene>
<evidence type="ECO:0000313" key="3">
    <source>
        <dbReference type="EMBL" id="SEG71331.1"/>
    </source>
</evidence>
<dbReference type="KEGG" id="hlm:DV707_17420"/>
<reference evidence="2 5" key="2">
    <citation type="journal article" date="2019" name="Nat. Commun.">
        <title>A new type of DNA phosphorothioation-based antiviral system in archaea.</title>
        <authorList>
            <person name="Xiong L."/>
            <person name="Liu S."/>
            <person name="Chen S."/>
            <person name="Xiao Y."/>
            <person name="Zhu B."/>
            <person name="Gao Y."/>
            <person name="Zhang Y."/>
            <person name="Chen B."/>
            <person name="Luo J."/>
            <person name="Deng Z."/>
            <person name="Chen X."/>
            <person name="Wang L."/>
            <person name="Chen S."/>
        </authorList>
    </citation>
    <scope>NUCLEOTIDE SEQUENCE [LARGE SCALE GENOMIC DNA]</scope>
    <source>
        <strain evidence="2 5">CGMCC 1.10331</strain>
        <plasmid evidence="2 5">unnamed3</plasmid>
    </source>
</reference>
<proteinExistence type="predicted"/>
<dbReference type="Proteomes" id="UP000236740">
    <property type="component" value="Unassembled WGS sequence"/>
</dbReference>
<evidence type="ECO:0000256" key="1">
    <source>
        <dbReference type="SAM" id="Phobius"/>
    </source>
</evidence>
<evidence type="ECO:0000313" key="5">
    <source>
        <dbReference type="Proteomes" id="UP000296733"/>
    </source>
</evidence>
<keyword evidence="1" id="KW-0812">Transmembrane</keyword>
<feature type="transmembrane region" description="Helical" evidence="1">
    <location>
        <begin position="148"/>
        <end position="176"/>
    </location>
</feature>
<evidence type="ECO:0008006" key="6">
    <source>
        <dbReference type="Google" id="ProtNLM"/>
    </source>
</evidence>
<feature type="transmembrane region" description="Helical" evidence="1">
    <location>
        <begin position="556"/>
        <end position="577"/>
    </location>
</feature>
<reference evidence="3 4" key="1">
    <citation type="submission" date="2016-10" db="EMBL/GenBank/DDBJ databases">
        <authorList>
            <person name="de Groot N.N."/>
        </authorList>
    </citation>
    <scope>NUCLEOTIDE SEQUENCE [LARGE SCALE GENOMIC DNA]</scope>
    <source>
        <strain evidence="3 4">CGMCC 1.10331</strain>
    </source>
</reference>
<dbReference type="OrthoDB" id="293659at2157"/>
<sequence>MAESKWPQHALRVGVFEFRRSVRAIWQDKARAFLMAAGLVFPSLMLVGFIYLFSGAIRNVGTVSLPPVARGTVALLWLFGVFIATQRVVSARPRIDAEQLMLTTVSARTVVGGLLVAETLRVLAYLGLPVLVLTGGVVYLFGSLVSILLIPLAAILLGLTAVLVGMVLGYAIALLIATSPFVARHKTVLGGIAVVVAIGGYLLMTLPQFGGVGQESLAVLPVGWFVDLAVIGSPVRGSMTRAGVAVGGSLLVVVGGIVLVEREATRLWFTDPVSGEKKTDVDPEHTTPEQDGTRTALTDAISPLGIPRGVSQPTRRVAQWTLLRTRRDPRRLNFLLLPVVMVGSGLFSSGMQAASPWMVFAPAAAVLLPWMAGATFAMNPLGDEGTVLPVTLISVSGASYVRGLMLPGLLFGIPIVVLVTAGAGVVGPFELPVAIGLVGVSLLTTLVAITTAPAVGLLFPRFSAISIGQSREVIPPRLLTTALHFLGVTIPATVLVVLLIEPQLGQTLIAGITGFLPAALIQLATGGDGDILSDVGAWFQNLGTAVQSINLESFRLTAGGLLIFSAVIVAVVSYRVAIRRFDSYSPPT</sequence>
<feature type="transmembrane region" description="Helical" evidence="1">
    <location>
        <begin position="68"/>
        <end position="88"/>
    </location>
</feature>
<keyword evidence="2" id="KW-0614">Plasmid</keyword>
<feature type="transmembrane region" description="Helical" evidence="1">
    <location>
        <begin position="242"/>
        <end position="260"/>
    </location>
</feature>
<feature type="transmembrane region" description="Helical" evidence="1">
    <location>
        <begin position="403"/>
        <end position="427"/>
    </location>
</feature>
<keyword evidence="1" id="KW-0472">Membrane</keyword>
<geneLocation type="plasmid" evidence="2">
    <name>unnamed3</name>
</geneLocation>
<name>A0A1H6CEA3_9EURY</name>
<dbReference type="RefSeq" id="WP_103992942.1">
    <property type="nucleotide sequence ID" value="NZ_CP031314.1"/>
</dbReference>
<evidence type="ECO:0000313" key="4">
    <source>
        <dbReference type="Proteomes" id="UP000236740"/>
    </source>
</evidence>
<dbReference type="GeneID" id="39859904"/>
<keyword evidence="4" id="KW-1185">Reference proteome</keyword>
<keyword evidence="1" id="KW-1133">Transmembrane helix</keyword>
<dbReference type="EMBL" id="CP031314">
    <property type="protein sequence ID" value="QCC49520.1"/>
    <property type="molecule type" value="Genomic_DNA"/>
</dbReference>
<evidence type="ECO:0000313" key="2">
    <source>
        <dbReference type="EMBL" id="QCC49520.1"/>
    </source>
</evidence>
<feature type="transmembrane region" description="Helical" evidence="1">
    <location>
        <begin position="478"/>
        <end position="500"/>
    </location>
</feature>
<feature type="transmembrane region" description="Helical" evidence="1">
    <location>
        <begin position="188"/>
        <end position="206"/>
    </location>
</feature>
<feature type="transmembrane region" description="Helical" evidence="1">
    <location>
        <begin position="123"/>
        <end position="141"/>
    </location>
</feature>
<organism evidence="3 4">
    <name type="scientific">Halobellus limi</name>
    <dbReference type="NCBI Taxonomy" id="699433"/>
    <lineage>
        <taxon>Archaea</taxon>
        <taxon>Methanobacteriati</taxon>
        <taxon>Methanobacteriota</taxon>
        <taxon>Stenosarchaea group</taxon>
        <taxon>Halobacteria</taxon>
        <taxon>Halobacteriales</taxon>
        <taxon>Haloferacaceae</taxon>
        <taxon>Halobellus</taxon>
    </lineage>
</organism>
<feature type="transmembrane region" description="Helical" evidence="1">
    <location>
        <begin position="433"/>
        <end position="458"/>
    </location>
</feature>
<feature type="transmembrane region" description="Helical" evidence="1">
    <location>
        <begin position="32"/>
        <end position="53"/>
    </location>
</feature>
<protein>
    <recommendedName>
        <fullName evidence="6">ABC-2 type transport system permease protein</fullName>
    </recommendedName>
</protein>
<dbReference type="EMBL" id="FNVN01000007">
    <property type="protein sequence ID" value="SEG71331.1"/>
    <property type="molecule type" value="Genomic_DNA"/>
</dbReference>
<feature type="transmembrane region" description="Helical" evidence="1">
    <location>
        <begin position="332"/>
        <end position="351"/>
    </location>
</feature>
<accession>A0A1H6CEA3</accession>
<dbReference type="AlphaFoldDB" id="A0A1H6CEA3"/>